<dbReference type="InterPro" id="IPR011041">
    <property type="entry name" value="Quinoprot_gluc/sorb_DH_b-prop"/>
</dbReference>
<dbReference type="InterPro" id="IPR011042">
    <property type="entry name" value="6-blade_b-propeller_TolB-like"/>
</dbReference>
<dbReference type="InterPro" id="IPR012938">
    <property type="entry name" value="Glc/Sorbosone_DH"/>
</dbReference>
<proteinExistence type="predicted"/>
<dbReference type="PANTHER" id="PTHR19328">
    <property type="entry name" value="HEDGEHOG-INTERACTING PROTEIN"/>
    <property type="match status" value="1"/>
</dbReference>
<organism evidence="2 3">
    <name type="scientific">Halobacillus campisalis</name>
    <dbReference type="NCBI Taxonomy" id="435909"/>
    <lineage>
        <taxon>Bacteria</taxon>
        <taxon>Bacillati</taxon>
        <taxon>Bacillota</taxon>
        <taxon>Bacilli</taxon>
        <taxon>Bacillales</taxon>
        <taxon>Bacillaceae</taxon>
        <taxon>Halobacillus</taxon>
    </lineage>
</organism>
<dbReference type="Proteomes" id="UP001596494">
    <property type="component" value="Unassembled WGS sequence"/>
</dbReference>
<dbReference type="EMBL" id="JBHTBY010000001">
    <property type="protein sequence ID" value="MFC7319502.1"/>
    <property type="molecule type" value="Genomic_DNA"/>
</dbReference>
<reference evidence="3" key="1">
    <citation type="journal article" date="2019" name="Int. J. Syst. Evol. Microbiol.">
        <title>The Global Catalogue of Microorganisms (GCM) 10K type strain sequencing project: providing services to taxonomists for standard genome sequencing and annotation.</title>
        <authorList>
            <consortium name="The Broad Institute Genomics Platform"/>
            <consortium name="The Broad Institute Genome Sequencing Center for Infectious Disease"/>
            <person name="Wu L."/>
            <person name="Ma J."/>
        </authorList>
    </citation>
    <scope>NUCLEOTIDE SEQUENCE [LARGE SCALE GENOMIC DNA]</scope>
    <source>
        <strain evidence="3">CCUG 73951</strain>
    </source>
</reference>
<keyword evidence="3" id="KW-1185">Reference proteome</keyword>
<dbReference type="SUPFAM" id="SSF50952">
    <property type="entry name" value="Soluble quinoprotein glucose dehydrogenase"/>
    <property type="match status" value="1"/>
</dbReference>
<evidence type="ECO:0000259" key="1">
    <source>
        <dbReference type="Pfam" id="PF07995"/>
    </source>
</evidence>
<dbReference type="PANTHER" id="PTHR19328:SF13">
    <property type="entry name" value="HIPL1 PROTEIN"/>
    <property type="match status" value="1"/>
</dbReference>
<evidence type="ECO:0000313" key="2">
    <source>
        <dbReference type="EMBL" id="MFC7319502.1"/>
    </source>
</evidence>
<dbReference type="Pfam" id="PF07995">
    <property type="entry name" value="GSDH"/>
    <property type="match status" value="1"/>
</dbReference>
<comment type="caution">
    <text evidence="2">The sequence shown here is derived from an EMBL/GenBank/DDBJ whole genome shotgun (WGS) entry which is preliminary data.</text>
</comment>
<dbReference type="Gene3D" id="2.120.10.30">
    <property type="entry name" value="TolB, C-terminal domain"/>
    <property type="match status" value="1"/>
</dbReference>
<accession>A0ABW2JZJ1</accession>
<dbReference type="RefSeq" id="WP_289216276.1">
    <property type="nucleotide sequence ID" value="NZ_JAPVRC010000005.1"/>
</dbReference>
<sequence length="344" mass="38375">MLGFFMLVFMTAACQPGEEQRNNGVDQSRDFTEVAVDLESPWDIEHDEGSFFISEREGTIALVVDGQVERQSVETEREITQVGEGGLLGLKLHPDFSSNQQAYAYHTYEDGGRTMNRVVVLEYEGGRWIEQESLLEEIPGSNFHNGGRIAIGPDEKLYVTTGDAQEESLAQDQNSLAGKILRLELDGDIPEDNPEETSYMYSYGHRNPQGMTWNNDGEMFASEHGPTNHDEINLIEPGQNYGWPDIVGDDSKEGMQQPLFQTGNNTWAPSGITVYEDSIFVAALTGRALYSLDMDGQNSETEAEGFGRVRDVVEVDGSLYFITNNTDGRGNPEEQDDQLVMFRP</sequence>
<gene>
    <name evidence="2" type="ORF">ACFQMN_01215</name>
</gene>
<name>A0ABW2JZJ1_9BACI</name>
<feature type="domain" description="Glucose/Sorbosone dehydrogenase" evidence="1">
    <location>
        <begin position="38"/>
        <end position="329"/>
    </location>
</feature>
<protein>
    <submittedName>
        <fullName evidence="2">PQQ-dependent sugar dehydrogenase</fullName>
    </submittedName>
</protein>
<evidence type="ECO:0000313" key="3">
    <source>
        <dbReference type="Proteomes" id="UP001596494"/>
    </source>
</evidence>